<evidence type="ECO:0000313" key="14">
    <source>
        <dbReference type="Proteomes" id="UP000824115"/>
    </source>
</evidence>
<dbReference type="HAMAP" id="MF_00388">
    <property type="entry name" value="LpxC"/>
    <property type="match status" value="1"/>
</dbReference>
<dbReference type="GO" id="GO:0016020">
    <property type="term" value="C:membrane"/>
    <property type="evidence" value="ECO:0007669"/>
    <property type="project" value="GOC"/>
</dbReference>
<dbReference type="InterPro" id="IPR015870">
    <property type="entry name" value="UDP-acyl_N-AcGlcN_deAcase_N"/>
</dbReference>
<comment type="function">
    <text evidence="2 12">Catalyzes the hydrolysis of UDP-3-O-myristoyl-N-acetylglucosamine to form UDP-3-O-myristoylglucosamine and acetate, the committed step in lipid A biosynthesis.</text>
</comment>
<sequence>MSEKQKTLRKEYIFEGKGLHSGARVRMKVAPAPEDSGIRFLREDIGSDAVIEAVADYVTVTQRGTTLEKGEVKVSTIEHLLSALSGLGVDNALVTLDSQEAPILDGSALPYVRAIVPDGLAEQDAPVRYLEVDREVRYRDEKTGSEIVITPAGEFSVDLTIDFNSHVLGVQRLHYDKGVDYASEIAPCRTFVFFHELEFLFKNNLIKGGDLENAIVIVERPVPEEDLARMASLFNVDKVDRLPEGYLDNVRLHFPDECARHKMLDLIGDFSLVGRRIKGHVVAGKSGHKINTTVAGILRDEFLKNRQ</sequence>
<keyword evidence="6 12" id="KW-0441">Lipid A biosynthesis</keyword>
<feature type="active site" description="Proton donor" evidence="12">
    <location>
        <position position="288"/>
    </location>
</feature>
<evidence type="ECO:0000256" key="8">
    <source>
        <dbReference type="ARBA" id="ARBA00022801"/>
    </source>
</evidence>
<evidence type="ECO:0000256" key="2">
    <source>
        <dbReference type="ARBA" id="ARBA00002923"/>
    </source>
</evidence>
<dbReference type="GO" id="GO:0103117">
    <property type="term" value="F:UDP-3-O-acyl-N-acetylglucosamine deacetylase activity"/>
    <property type="evidence" value="ECO:0007669"/>
    <property type="project" value="UniProtKB-UniRule"/>
</dbReference>
<dbReference type="SUPFAM" id="SSF54211">
    <property type="entry name" value="Ribosomal protein S5 domain 2-like"/>
    <property type="match status" value="2"/>
</dbReference>
<dbReference type="InterPro" id="IPR011334">
    <property type="entry name" value="UDP-acyl_GlcNac_deAcase_C"/>
</dbReference>
<proteinExistence type="inferred from homology"/>
<evidence type="ECO:0000256" key="6">
    <source>
        <dbReference type="ARBA" id="ARBA00022556"/>
    </source>
</evidence>
<comment type="cofactor">
    <cofactor evidence="1 12">
        <name>Zn(2+)</name>
        <dbReference type="ChEBI" id="CHEBI:29105"/>
    </cofactor>
</comment>
<dbReference type="PANTHER" id="PTHR33694:SF1">
    <property type="entry name" value="UDP-3-O-ACYL-N-ACETYLGLUCOSAMINE DEACETYLASE 1, MITOCHONDRIAL-RELATED"/>
    <property type="match status" value="1"/>
</dbReference>
<comment type="pathway">
    <text evidence="3 12">Glycolipid biosynthesis; lipid IV(A) biosynthesis; lipid IV(A) from (3R)-3-hydroxytetradecanoyl-[acyl-carrier-protein] and UDP-N-acetyl-alpha-D-glucosamine: step 2/6.</text>
</comment>
<keyword evidence="5 12" id="KW-0444">Lipid biosynthesis</keyword>
<evidence type="ECO:0000256" key="10">
    <source>
        <dbReference type="ARBA" id="ARBA00023098"/>
    </source>
</evidence>
<dbReference type="PANTHER" id="PTHR33694">
    <property type="entry name" value="UDP-3-O-ACYL-N-ACETYLGLUCOSAMINE DEACETYLASE 1, MITOCHONDRIAL-RELATED"/>
    <property type="match status" value="1"/>
</dbReference>
<evidence type="ECO:0000256" key="11">
    <source>
        <dbReference type="ARBA" id="ARBA00024535"/>
    </source>
</evidence>
<accession>A0A9D2GRE3</accession>
<name>A0A9D2GRE3_9BACT</name>
<feature type="binding site" evidence="12">
    <location>
        <position position="79"/>
    </location>
    <ligand>
        <name>Zn(2+)</name>
        <dbReference type="ChEBI" id="CHEBI:29105"/>
    </ligand>
</feature>
<evidence type="ECO:0000256" key="12">
    <source>
        <dbReference type="HAMAP-Rule" id="MF_00388"/>
    </source>
</evidence>
<keyword evidence="8 12" id="KW-0378">Hydrolase</keyword>
<evidence type="ECO:0000256" key="1">
    <source>
        <dbReference type="ARBA" id="ARBA00001947"/>
    </source>
</evidence>
<comment type="similarity">
    <text evidence="12">Belongs to the LpxC family.</text>
</comment>
<organism evidence="13 14">
    <name type="scientific">Candidatus Coprenecus stercoravium</name>
    <dbReference type="NCBI Taxonomy" id="2840735"/>
    <lineage>
        <taxon>Bacteria</taxon>
        <taxon>Pseudomonadati</taxon>
        <taxon>Bacteroidota</taxon>
        <taxon>Bacteroidia</taxon>
        <taxon>Bacteroidales</taxon>
        <taxon>Rikenellaceae</taxon>
        <taxon>Rikenellaceae incertae sedis</taxon>
        <taxon>Candidatus Coprenecus</taxon>
    </lineage>
</organism>
<comment type="caution">
    <text evidence="13">The sequence shown here is derived from an EMBL/GenBank/DDBJ whole genome shotgun (WGS) entry which is preliminary data.</text>
</comment>
<evidence type="ECO:0000256" key="4">
    <source>
        <dbReference type="ARBA" id="ARBA00012745"/>
    </source>
</evidence>
<evidence type="ECO:0000256" key="7">
    <source>
        <dbReference type="ARBA" id="ARBA00022723"/>
    </source>
</evidence>
<dbReference type="Pfam" id="PF03331">
    <property type="entry name" value="LpxC"/>
    <property type="match status" value="2"/>
</dbReference>
<feature type="binding site" evidence="12">
    <location>
        <position position="261"/>
    </location>
    <ligand>
        <name>Zn(2+)</name>
        <dbReference type="ChEBI" id="CHEBI:29105"/>
    </ligand>
</feature>
<dbReference type="Proteomes" id="UP000824115">
    <property type="component" value="Unassembled WGS sequence"/>
</dbReference>
<keyword evidence="7 12" id="KW-0479">Metal-binding</keyword>
<dbReference type="Gene3D" id="3.30.230.20">
    <property type="entry name" value="lpxc deacetylase, domain 1"/>
    <property type="match status" value="1"/>
</dbReference>
<protein>
    <recommendedName>
        <fullName evidence="4 12">UDP-3-O-acyl-N-acetylglucosamine deacetylase</fullName>
        <shortName evidence="12">UDP-3-O-acyl-GlcNAc deacetylase</shortName>
        <ecNumber evidence="4 12">3.5.1.108</ecNumber>
    </recommendedName>
    <alternativeName>
        <fullName evidence="12">UDP-3-O-[R-3-hydroxymyristoyl]-N-acetylglucosamine deacetylase</fullName>
    </alternativeName>
</protein>
<keyword evidence="10 12" id="KW-0443">Lipid metabolism</keyword>
<evidence type="ECO:0000256" key="5">
    <source>
        <dbReference type="ARBA" id="ARBA00022516"/>
    </source>
</evidence>
<reference evidence="13" key="1">
    <citation type="journal article" date="2021" name="PeerJ">
        <title>Extensive microbial diversity within the chicken gut microbiome revealed by metagenomics and culture.</title>
        <authorList>
            <person name="Gilroy R."/>
            <person name="Ravi A."/>
            <person name="Getino M."/>
            <person name="Pursley I."/>
            <person name="Horton D.L."/>
            <person name="Alikhan N.F."/>
            <person name="Baker D."/>
            <person name="Gharbi K."/>
            <person name="Hall N."/>
            <person name="Watson M."/>
            <person name="Adriaenssens E.M."/>
            <person name="Foster-Nyarko E."/>
            <person name="Jarju S."/>
            <person name="Secka A."/>
            <person name="Antonio M."/>
            <person name="Oren A."/>
            <person name="Chaudhuri R.R."/>
            <person name="La Ragione R."/>
            <person name="Hildebrand F."/>
            <person name="Pallen M.J."/>
        </authorList>
    </citation>
    <scope>NUCLEOTIDE SEQUENCE</scope>
    <source>
        <strain evidence="13">Gambia16-554</strain>
    </source>
</reference>
<dbReference type="InterPro" id="IPR004463">
    <property type="entry name" value="UDP-acyl_GlcNac_deAcase"/>
</dbReference>
<dbReference type="Gene3D" id="3.30.1700.10">
    <property type="entry name" value="lpxc deacetylase, domain 2"/>
    <property type="match status" value="1"/>
</dbReference>
<dbReference type="EMBL" id="DXAW01000074">
    <property type="protein sequence ID" value="HIZ85584.1"/>
    <property type="molecule type" value="Genomic_DNA"/>
</dbReference>
<dbReference type="GO" id="GO:0009245">
    <property type="term" value="P:lipid A biosynthetic process"/>
    <property type="evidence" value="ECO:0007669"/>
    <property type="project" value="UniProtKB-UniRule"/>
</dbReference>
<keyword evidence="9 12" id="KW-0862">Zinc</keyword>
<comment type="catalytic activity">
    <reaction evidence="11 12">
        <text>a UDP-3-O-[(3R)-3-hydroxyacyl]-N-acetyl-alpha-D-glucosamine + H2O = a UDP-3-O-[(3R)-3-hydroxyacyl]-alpha-D-glucosamine + acetate</text>
        <dbReference type="Rhea" id="RHEA:67816"/>
        <dbReference type="ChEBI" id="CHEBI:15377"/>
        <dbReference type="ChEBI" id="CHEBI:30089"/>
        <dbReference type="ChEBI" id="CHEBI:137740"/>
        <dbReference type="ChEBI" id="CHEBI:173225"/>
        <dbReference type="EC" id="3.5.1.108"/>
    </reaction>
</comment>
<evidence type="ECO:0000256" key="9">
    <source>
        <dbReference type="ARBA" id="ARBA00022833"/>
    </source>
</evidence>
<evidence type="ECO:0000313" key="13">
    <source>
        <dbReference type="EMBL" id="HIZ85584.1"/>
    </source>
</evidence>
<dbReference type="GO" id="GO:0046872">
    <property type="term" value="F:metal ion binding"/>
    <property type="evidence" value="ECO:0007669"/>
    <property type="project" value="UniProtKB-KW"/>
</dbReference>
<evidence type="ECO:0000256" key="3">
    <source>
        <dbReference type="ARBA" id="ARBA00005002"/>
    </source>
</evidence>
<feature type="binding site" evidence="12">
    <location>
        <position position="265"/>
    </location>
    <ligand>
        <name>Zn(2+)</name>
        <dbReference type="ChEBI" id="CHEBI:29105"/>
    </ligand>
</feature>
<dbReference type="AlphaFoldDB" id="A0A9D2GRE3"/>
<dbReference type="InterPro" id="IPR020568">
    <property type="entry name" value="Ribosomal_Su5_D2-typ_SF"/>
</dbReference>
<dbReference type="EC" id="3.5.1.108" evidence="4 12"/>
<reference evidence="13" key="2">
    <citation type="submission" date="2021-04" db="EMBL/GenBank/DDBJ databases">
        <authorList>
            <person name="Gilroy R."/>
        </authorList>
    </citation>
    <scope>NUCLEOTIDE SEQUENCE</scope>
    <source>
        <strain evidence="13">Gambia16-554</strain>
    </source>
</reference>
<gene>
    <name evidence="12" type="primary">lpxC</name>
    <name evidence="13" type="ORF">IAC04_03740</name>
</gene>